<keyword evidence="3 6" id="KW-0489">Methyltransferase</keyword>
<dbReference type="PANTHER" id="PTHR46111">
    <property type="entry name" value="RIBOSOMAL RNA SMALL SUBUNIT METHYLTRANSFERASE I"/>
    <property type="match status" value="1"/>
</dbReference>
<gene>
    <name evidence="6 8" type="primary">rsmI</name>
    <name evidence="8" type="ORF">QQ91_0012245</name>
</gene>
<dbReference type="CDD" id="cd11648">
    <property type="entry name" value="RsmI"/>
    <property type="match status" value="1"/>
</dbReference>
<evidence type="ECO:0000313" key="9">
    <source>
        <dbReference type="Proteomes" id="UP000031561"/>
    </source>
</evidence>
<comment type="subcellular location">
    <subcellularLocation>
        <location evidence="6">Cytoplasm</location>
    </subcellularLocation>
</comment>
<dbReference type="InterPro" id="IPR014777">
    <property type="entry name" value="4pyrrole_Mease_sub1"/>
</dbReference>
<sequence length="288" mass="32235">MRRPGTLYIIGTPIGNLDDISHRALETLKAVDVIAAEDTRHTGKLLHHFQISTAQLSYHQHNIQQRTPELVEKLCSGQTIALVTDAGMPGICDPGWELIQACIKAEISVVPIPGPVAAIAALVASGLPTHRFCFEGFLPTKTKDRRDRLAQLQRERRTMILYESPHRLRQTLADLSQTCGEDRPLVLARELTKRFETFWRGSLSEAIAFHRDHDPRGEYTLVLGGATATDPDYSDDQLLKLLQEKLQQGISPSQASKELAQRYPIPRRRLYQLTLQIIPNSPSDPPAD</sequence>
<dbReference type="PIRSF" id="PIRSF005917">
    <property type="entry name" value="MTase_YraL"/>
    <property type="match status" value="1"/>
</dbReference>
<keyword evidence="9" id="KW-1185">Reference proteome</keyword>
<evidence type="ECO:0000256" key="5">
    <source>
        <dbReference type="ARBA" id="ARBA00022691"/>
    </source>
</evidence>
<dbReference type="Gene3D" id="3.40.1010.10">
    <property type="entry name" value="Cobalt-precorrin-4 Transmethylase, Domain 1"/>
    <property type="match status" value="1"/>
</dbReference>
<dbReference type="RefSeq" id="WP_166282448.1">
    <property type="nucleotide sequence ID" value="NZ_JTHE03000065.1"/>
</dbReference>
<keyword evidence="1 6" id="KW-0963">Cytoplasm</keyword>
<dbReference type="GO" id="GO:0070677">
    <property type="term" value="F:rRNA (cytosine-2'-O-)-methyltransferase activity"/>
    <property type="evidence" value="ECO:0007669"/>
    <property type="project" value="UniProtKB-UniRule"/>
</dbReference>
<comment type="similarity">
    <text evidence="6">Belongs to the methyltransferase superfamily. RsmI family.</text>
</comment>
<comment type="function">
    <text evidence="6">Catalyzes the 2'-O-methylation of the ribose of cytidine 1402 (C1402) in 16S rRNA.</text>
</comment>
<dbReference type="InterPro" id="IPR000878">
    <property type="entry name" value="4pyrrol_Mease"/>
</dbReference>
<accession>A0ABD4T512</accession>
<dbReference type="EMBL" id="JTHE03000065">
    <property type="protein sequence ID" value="MCM1983588.1"/>
    <property type="molecule type" value="Genomic_DNA"/>
</dbReference>
<dbReference type="EC" id="2.1.1.198" evidence="6"/>
<keyword evidence="5 6" id="KW-0949">S-adenosyl-L-methionine</keyword>
<dbReference type="Proteomes" id="UP000031561">
    <property type="component" value="Unassembled WGS sequence"/>
</dbReference>
<dbReference type="InterPro" id="IPR014776">
    <property type="entry name" value="4pyrrole_Mease_sub2"/>
</dbReference>
<dbReference type="AlphaFoldDB" id="A0ABD4T512"/>
<reference evidence="8 9" key="1">
    <citation type="journal article" date="2015" name="Genome Announc.">
        <title>Draft Genome Sequence of Filamentous Marine Cyanobacterium Lyngbya confervoides Strain BDU141951.</title>
        <authorList>
            <person name="Chandrababunaidu M.M."/>
            <person name="Sen D."/>
            <person name="Tripathy S."/>
        </authorList>
    </citation>
    <scope>NUCLEOTIDE SEQUENCE [LARGE SCALE GENOMIC DNA]</scope>
    <source>
        <strain evidence="8 9">BDU141951</strain>
    </source>
</reference>
<evidence type="ECO:0000313" key="8">
    <source>
        <dbReference type="EMBL" id="MCM1983588.1"/>
    </source>
</evidence>
<dbReference type="HAMAP" id="MF_01877">
    <property type="entry name" value="16SrRNA_methyltr_I"/>
    <property type="match status" value="1"/>
</dbReference>
<evidence type="ECO:0000259" key="7">
    <source>
        <dbReference type="Pfam" id="PF00590"/>
    </source>
</evidence>
<keyword evidence="2 6" id="KW-0698">rRNA processing</keyword>
<dbReference type="InterPro" id="IPR008189">
    <property type="entry name" value="rRNA_ssu_MeTfrase_I"/>
</dbReference>
<dbReference type="Pfam" id="PF00590">
    <property type="entry name" value="TP_methylase"/>
    <property type="match status" value="1"/>
</dbReference>
<dbReference type="FunFam" id="3.40.1010.10:FF:000002">
    <property type="entry name" value="Ribosomal RNA small subunit methyltransferase I"/>
    <property type="match status" value="1"/>
</dbReference>
<dbReference type="SUPFAM" id="SSF53790">
    <property type="entry name" value="Tetrapyrrole methylase"/>
    <property type="match status" value="1"/>
</dbReference>
<organism evidence="8 9">
    <name type="scientific">Lyngbya confervoides BDU141951</name>
    <dbReference type="NCBI Taxonomy" id="1574623"/>
    <lineage>
        <taxon>Bacteria</taxon>
        <taxon>Bacillati</taxon>
        <taxon>Cyanobacteriota</taxon>
        <taxon>Cyanophyceae</taxon>
        <taxon>Oscillatoriophycideae</taxon>
        <taxon>Oscillatoriales</taxon>
        <taxon>Microcoleaceae</taxon>
        <taxon>Lyngbya</taxon>
    </lineage>
</organism>
<protein>
    <recommendedName>
        <fullName evidence="6">Ribosomal RNA small subunit methyltransferase I</fullName>
        <ecNumber evidence="6">2.1.1.198</ecNumber>
    </recommendedName>
    <alternativeName>
        <fullName evidence="6">16S rRNA 2'-O-ribose C1402 methyltransferase</fullName>
    </alternativeName>
    <alternativeName>
        <fullName evidence="6">rRNA (cytidine-2'-O-)-methyltransferase RsmI</fullName>
    </alternativeName>
</protein>
<evidence type="ECO:0000256" key="6">
    <source>
        <dbReference type="HAMAP-Rule" id="MF_01877"/>
    </source>
</evidence>
<dbReference type="InterPro" id="IPR035996">
    <property type="entry name" value="4pyrrol_Methylase_sf"/>
</dbReference>
<keyword evidence="4 6" id="KW-0808">Transferase</keyword>
<comment type="catalytic activity">
    <reaction evidence="6">
        <text>cytidine(1402) in 16S rRNA + S-adenosyl-L-methionine = 2'-O-methylcytidine(1402) in 16S rRNA + S-adenosyl-L-homocysteine + H(+)</text>
        <dbReference type="Rhea" id="RHEA:42924"/>
        <dbReference type="Rhea" id="RHEA-COMP:10285"/>
        <dbReference type="Rhea" id="RHEA-COMP:10286"/>
        <dbReference type="ChEBI" id="CHEBI:15378"/>
        <dbReference type="ChEBI" id="CHEBI:57856"/>
        <dbReference type="ChEBI" id="CHEBI:59789"/>
        <dbReference type="ChEBI" id="CHEBI:74495"/>
        <dbReference type="ChEBI" id="CHEBI:82748"/>
        <dbReference type="EC" id="2.1.1.198"/>
    </reaction>
</comment>
<evidence type="ECO:0000256" key="3">
    <source>
        <dbReference type="ARBA" id="ARBA00022603"/>
    </source>
</evidence>
<dbReference type="FunFam" id="3.30.950.10:FF:000002">
    <property type="entry name" value="Ribosomal RNA small subunit methyltransferase I"/>
    <property type="match status" value="1"/>
</dbReference>
<dbReference type="Gene3D" id="3.30.950.10">
    <property type="entry name" value="Methyltransferase, Cobalt-precorrin-4 Transmethylase, Domain 2"/>
    <property type="match status" value="1"/>
</dbReference>
<evidence type="ECO:0000256" key="1">
    <source>
        <dbReference type="ARBA" id="ARBA00022490"/>
    </source>
</evidence>
<name>A0ABD4T512_9CYAN</name>
<dbReference type="GO" id="GO:0005737">
    <property type="term" value="C:cytoplasm"/>
    <property type="evidence" value="ECO:0007669"/>
    <property type="project" value="UniProtKB-SubCell"/>
</dbReference>
<dbReference type="NCBIfam" id="TIGR00096">
    <property type="entry name" value="16S rRNA (cytidine(1402)-2'-O)-methyltransferase"/>
    <property type="match status" value="1"/>
</dbReference>
<evidence type="ECO:0000256" key="2">
    <source>
        <dbReference type="ARBA" id="ARBA00022552"/>
    </source>
</evidence>
<dbReference type="PANTHER" id="PTHR46111:SF1">
    <property type="entry name" value="RIBOSOMAL RNA SMALL SUBUNIT METHYLTRANSFERASE I"/>
    <property type="match status" value="1"/>
</dbReference>
<evidence type="ECO:0000256" key="4">
    <source>
        <dbReference type="ARBA" id="ARBA00022679"/>
    </source>
</evidence>
<comment type="caution">
    <text evidence="8">The sequence shown here is derived from an EMBL/GenBank/DDBJ whole genome shotgun (WGS) entry which is preliminary data.</text>
</comment>
<proteinExistence type="inferred from homology"/>
<feature type="domain" description="Tetrapyrrole methylase" evidence="7">
    <location>
        <begin position="6"/>
        <end position="206"/>
    </location>
</feature>